<dbReference type="Pfam" id="PF25183">
    <property type="entry name" value="OMP_b-brl_4"/>
    <property type="match status" value="1"/>
</dbReference>
<reference evidence="7" key="1">
    <citation type="journal article" date="2019" name="Int. J. Syst. Evol. Microbiol.">
        <title>The Global Catalogue of Microorganisms (GCM) 10K type strain sequencing project: providing services to taxonomists for standard genome sequencing and annotation.</title>
        <authorList>
            <consortium name="The Broad Institute Genomics Platform"/>
            <consortium name="The Broad Institute Genome Sequencing Center for Infectious Disease"/>
            <person name="Wu L."/>
            <person name="Ma J."/>
        </authorList>
    </citation>
    <scope>NUCLEOTIDE SEQUENCE [LARGE SCALE GENOMIC DNA]</scope>
    <source>
        <strain evidence="7">NBRC 111981</strain>
    </source>
</reference>
<dbReference type="RefSeq" id="WP_284332041.1">
    <property type="nucleotide sequence ID" value="NZ_BSOA01000018.1"/>
</dbReference>
<feature type="transmembrane region" description="Helical" evidence="4">
    <location>
        <begin position="28"/>
        <end position="45"/>
    </location>
</feature>
<name>A0ABQ5XAD8_9GAMM</name>
<evidence type="ECO:0000256" key="2">
    <source>
        <dbReference type="ARBA" id="ARBA00023136"/>
    </source>
</evidence>
<feature type="domain" description="TonB-dependent transporter Oar-like beta-barrel" evidence="5">
    <location>
        <begin position="272"/>
        <end position="591"/>
    </location>
</feature>
<dbReference type="Gene3D" id="2.40.170.20">
    <property type="entry name" value="TonB-dependent receptor, beta-barrel domain"/>
    <property type="match status" value="1"/>
</dbReference>
<dbReference type="Gene3D" id="2.60.40.1120">
    <property type="entry name" value="Carboxypeptidase-like, regulatory domain"/>
    <property type="match status" value="1"/>
</dbReference>
<dbReference type="EMBL" id="BSOA01000018">
    <property type="protein sequence ID" value="GLQ88604.1"/>
    <property type="molecule type" value="Genomic_DNA"/>
</dbReference>
<organism evidence="6 7">
    <name type="scientific">Dyella flagellata</name>
    <dbReference type="NCBI Taxonomy" id="1867833"/>
    <lineage>
        <taxon>Bacteria</taxon>
        <taxon>Pseudomonadati</taxon>
        <taxon>Pseudomonadota</taxon>
        <taxon>Gammaproteobacteria</taxon>
        <taxon>Lysobacterales</taxon>
        <taxon>Rhodanobacteraceae</taxon>
        <taxon>Dyella</taxon>
    </lineage>
</organism>
<dbReference type="InterPro" id="IPR036942">
    <property type="entry name" value="Beta-barrel_TonB_sf"/>
</dbReference>
<dbReference type="InterPro" id="IPR057601">
    <property type="entry name" value="Oar-like_b-barrel"/>
</dbReference>
<dbReference type="Proteomes" id="UP001156627">
    <property type="component" value="Unassembled WGS sequence"/>
</dbReference>
<keyword evidence="4" id="KW-1133">Transmembrane helix</keyword>
<evidence type="ECO:0000256" key="1">
    <source>
        <dbReference type="ARBA" id="ARBA00004442"/>
    </source>
</evidence>
<comment type="caution">
    <text evidence="6">The sequence shown here is derived from an EMBL/GenBank/DDBJ whole genome shotgun (WGS) entry which is preliminary data.</text>
</comment>
<gene>
    <name evidence="6" type="primary">oar_1</name>
    <name evidence="6" type="ORF">GCM10007898_21740</name>
</gene>
<keyword evidence="7" id="KW-1185">Reference proteome</keyword>
<evidence type="ECO:0000256" key="3">
    <source>
        <dbReference type="ARBA" id="ARBA00023237"/>
    </source>
</evidence>
<dbReference type="Pfam" id="PF13620">
    <property type="entry name" value="CarboxypepD_reg"/>
    <property type="match status" value="1"/>
</dbReference>
<dbReference type="InterPro" id="IPR013784">
    <property type="entry name" value="Carb-bd-like_fold"/>
</dbReference>
<evidence type="ECO:0000259" key="5">
    <source>
        <dbReference type="Pfam" id="PF25183"/>
    </source>
</evidence>
<keyword evidence="4" id="KW-0812">Transmembrane</keyword>
<accession>A0ABQ5XAD8</accession>
<sequence length="1026" mass="111436">MLNHASWWHVRAGRDNTQCFRAVQRKRLVLCTAAALMITCGYYAAPSYAQNITGSLHGTAPQGATIEVTAPSMGFSKTLVVDGKGQYDLSQLNPGTYVIKVSKDGSEIGSVSVQVKPNITATVPGVGAGAAAAASAEHATALGTITVSASSLLTITTPIDVTTPELINNYSAELTHNLPINQNNLYSVYALQSSAKSFGGYYQVNGASVSENRTYFNEFDTNYDVTGLSGLRFPQDAVADTQLINGSGGLAWTSTTGGIISATLKQGSNDFHAGYTAIFTPPTSSWLNSRGDNATYLSPSGKQTYSLYQSANHSGSYLTQDVWASGAIIKDKLFFFALLGNSPSLSKSWTYGSNTASAYSSRDKNAMVNLTWNITTNQSLNVAAAKDWAGSSTNQYQLAQGYQPSSISGAPVWSGDAHRQKILIGNYHWRITDDLTFRVMGGYTRLDVPSFDASGPNVPYVTVYDYNTNNTSYYGPSSYNAPNNYYYARHGYKADLNWTLGDHTLTFGGDRYMNNFHFVPYWRPDWSITLNDPSSTLQNGSPVPPGGNYAEFWKGYFGGNFRSLQSGAYLYDTWKVIDNVVLSGGVRWDHNVSELASGGPFLNLYKLSPRIGAAWDVRGDSSLKLGFNYGVYTLPMPSGLNYFVGGANYISGTYYTYTGLDPTTHAPLGLTQVGNPVVYENGAVPNPVTLSSRNLKNTSQRNFQLYVQQQLTPSWSFLGQFDMNHLDNIVDFISDSAGQLTNYVHAHGYPNYAGLGTGGMLFNPGRDIVLTDYLGGGNQLASIVIPNSYLGVPKAKRTSYDLNFQLEHAKSEQEPYYLAVNYTWSHIYGNEDGYSSESRVIYGDATSSSVLQTAGRSGNFNYPQEIPGSSGPLASDTRHKLVVSGIYFWPSGFRVSSLLTARTGTPYGCFGTYPNATAVQNNSSLASVTHYCNGVLVPMNGLGRYPFSWQWDLGVGYNWAMAGGHSLDLALNFTNVTNRQTVRTRYVSADTGNFGSNGLPTPDPSFLTVTALQAPRTTNLVVRYTF</sequence>
<keyword evidence="3" id="KW-0998">Cell outer membrane</keyword>
<evidence type="ECO:0000313" key="6">
    <source>
        <dbReference type="EMBL" id="GLQ88604.1"/>
    </source>
</evidence>
<dbReference type="SUPFAM" id="SSF49452">
    <property type="entry name" value="Starch-binding domain-like"/>
    <property type="match status" value="1"/>
</dbReference>
<dbReference type="SUPFAM" id="SSF56935">
    <property type="entry name" value="Porins"/>
    <property type="match status" value="1"/>
</dbReference>
<keyword evidence="2 4" id="KW-0472">Membrane</keyword>
<protein>
    <submittedName>
        <fullName evidence="6">Oar protein</fullName>
    </submittedName>
</protein>
<evidence type="ECO:0000256" key="4">
    <source>
        <dbReference type="SAM" id="Phobius"/>
    </source>
</evidence>
<proteinExistence type="predicted"/>
<comment type="subcellular location">
    <subcellularLocation>
        <location evidence="1">Cell outer membrane</location>
    </subcellularLocation>
</comment>
<evidence type="ECO:0000313" key="7">
    <source>
        <dbReference type="Proteomes" id="UP001156627"/>
    </source>
</evidence>